<feature type="transmembrane region" description="Helical" evidence="2">
    <location>
        <begin position="742"/>
        <end position="768"/>
    </location>
</feature>
<gene>
    <name evidence="4" type="ORF">GCM10007147_39440</name>
</gene>
<dbReference type="Gene3D" id="3.40.50.300">
    <property type="entry name" value="P-loop containing nucleotide triphosphate hydrolases"/>
    <property type="match status" value="1"/>
</dbReference>
<dbReference type="PANTHER" id="PTHR42698:SF1">
    <property type="entry name" value="GTPASE ERA, MITOCHONDRIAL"/>
    <property type="match status" value="1"/>
</dbReference>
<keyword evidence="5" id="KW-1185">Reference proteome</keyword>
<evidence type="ECO:0000313" key="5">
    <source>
        <dbReference type="Proteomes" id="UP000654947"/>
    </source>
</evidence>
<evidence type="ECO:0000256" key="2">
    <source>
        <dbReference type="SAM" id="Phobius"/>
    </source>
</evidence>
<evidence type="ECO:0000313" key="4">
    <source>
        <dbReference type="EMBL" id="GHD34128.1"/>
    </source>
</evidence>
<feature type="compositionally biased region" description="Basic and acidic residues" evidence="1">
    <location>
        <begin position="305"/>
        <end position="326"/>
    </location>
</feature>
<proteinExistence type="predicted"/>
<dbReference type="RefSeq" id="WP_017576887.1">
    <property type="nucleotide sequence ID" value="NZ_BMXL01000029.1"/>
</dbReference>
<keyword evidence="2" id="KW-1133">Transmembrane helix</keyword>
<feature type="region of interest" description="Disordered" evidence="1">
    <location>
        <begin position="1"/>
        <end position="326"/>
    </location>
</feature>
<keyword evidence="2" id="KW-0472">Membrane</keyword>
<dbReference type="Pfam" id="PF01926">
    <property type="entry name" value="MMR_HSR1"/>
    <property type="match status" value="1"/>
</dbReference>
<sequence>MTTQWNPAENQGDSGSGTDGTQEGHTGRQHGAEQASEEQHRAPEGTEPDPGPWRIYTMPVPEHPEHAAGTSPSAEGVGYDGVTGYPAPSGPAGATAAGERSSQRSPGRHARPSSGGSRGPEHGEDDPDGLAGWVGSLTEAADDTRIAGRVTGAFPAVPVPERPDPGPGAEDIGDELPEAAGPADPADPVGPPVPARPEAEHAGAQDLGAPGPQGETAGPEQSYGAFEHAGNVDPEANTGHAQEGQEGDAPGPDDPPPLPRRVPGSSPVSGAFRALGPDTATEEDGTGKAASAGHTDGSGAGSEASEGKEYRPADQDTWRPARTSTRDELVERLDSLETLLEIGGDELPSSVTERSSQLLQHAGARLRLSGEHTVVALAGGTGSGKSSLFNALCGLELSQTGITRPTTSKAHACVWGNEGADDLLGWLGVPPRYRHSRTGVLDSGNSELHGLVLLDLPDHDSVRSMHTAEADRLIGSVDLLLWVVDPQKYADASLHHRYLANMAGHGAVTVAVLNQIDKVESEELEELLTDLRRLLETESGVHPRIITTSTATDHGVDDLRGFLSETVRERRALVDRLDADLDVIVRDFEPFQGEGEVPTTVSTEVRSFLQKGLSNAAGVSAVADVTEANDVRRGRRRVGWPVVRRLTKLRKDPLAAVQLDFVRRDTENGVSGRVDAHGAEMEKSLVEAADSVSEGMPPMWRRRMRAAARSGVEELPSELGEAVDGAVRGTERTPSWWAFARILQHVLLGVAGVGAVWALVAALSWVSGGITGTRIFDDPIFIVYAGAVVGASLLVGWLTGVGCGNLVEVAAVQRREEIERTADASVREIVGERVVRPLEAELERFRSFRRAYGAARGPGED</sequence>
<dbReference type="InterPro" id="IPR027417">
    <property type="entry name" value="P-loop_NTPase"/>
</dbReference>
<dbReference type="PANTHER" id="PTHR42698">
    <property type="entry name" value="GTPASE ERA"/>
    <property type="match status" value="1"/>
</dbReference>
<dbReference type="GO" id="GO:0043024">
    <property type="term" value="F:ribosomal small subunit binding"/>
    <property type="evidence" value="ECO:0007669"/>
    <property type="project" value="TreeGrafter"/>
</dbReference>
<dbReference type="EMBL" id="BMXL01000029">
    <property type="protein sequence ID" value="GHD34128.1"/>
    <property type="molecule type" value="Genomic_DNA"/>
</dbReference>
<feature type="compositionally biased region" description="Low complexity" evidence="1">
    <location>
        <begin position="178"/>
        <end position="187"/>
    </location>
</feature>
<evidence type="ECO:0000256" key="1">
    <source>
        <dbReference type="SAM" id="MobiDB-lite"/>
    </source>
</evidence>
<organism evidence="4 5">
    <name type="scientific">Nocardiopsis kunsanensis</name>
    <dbReference type="NCBI Taxonomy" id="141693"/>
    <lineage>
        <taxon>Bacteria</taxon>
        <taxon>Bacillati</taxon>
        <taxon>Actinomycetota</taxon>
        <taxon>Actinomycetes</taxon>
        <taxon>Streptosporangiales</taxon>
        <taxon>Nocardiopsidaceae</taxon>
        <taxon>Nocardiopsis</taxon>
    </lineage>
</organism>
<name>A0A918XJG1_9ACTN</name>
<dbReference type="InterPro" id="IPR005662">
    <property type="entry name" value="GTPase_Era-like"/>
</dbReference>
<feature type="compositionally biased region" description="Low complexity" evidence="1">
    <location>
        <begin position="86"/>
        <end position="98"/>
    </location>
</feature>
<feature type="domain" description="G" evidence="3">
    <location>
        <begin position="375"/>
        <end position="492"/>
    </location>
</feature>
<evidence type="ECO:0000259" key="3">
    <source>
        <dbReference type="Pfam" id="PF01926"/>
    </source>
</evidence>
<dbReference type="GO" id="GO:0019843">
    <property type="term" value="F:rRNA binding"/>
    <property type="evidence" value="ECO:0007669"/>
    <property type="project" value="TreeGrafter"/>
</dbReference>
<dbReference type="AlphaFoldDB" id="A0A918XJG1"/>
<accession>A0A918XJG1</accession>
<dbReference type="GO" id="GO:0005525">
    <property type="term" value="F:GTP binding"/>
    <property type="evidence" value="ECO:0007669"/>
    <property type="project" value="InterPro"/>
</dbReference>
<dbReference type="InterPro" id="IPR006073">
    <property type="entry name" value="GTP-bd"/>
</dbReference>
<reference evidence="4 5" key="1">
    <citation type="journal article" date="2014" name="Int. J. Syst. Evol. Microbiol.">
        <title>Complete genome sequence of Corynebacterium casei LMG S-19264T (=DSM 44701T), isolated from a smear-ripened cheese.</title>
        <authorList>
            <consortium name="US DOE Joint Genome Institute (JGI-PGF)"/>
            <person name="Walter F."/>
            <person name="Albersmeier A."/>
            <person name="Kalinowski J."/>
            <person name="Ruckert C."/>
        </authorList>
    </citation>
    <scope>NUCLEOTIDE SEQUENCE [LARGE SCALE GENOMIC DNA]</scope>
    <source>
        <strain evidence="4 5">KCTC 19473</strain>
    </source>
</reference>
<comment type="caution">
    <text evidence="4">The sequence shown here is derived from an EMBL/GenBank/DDBJ whole genome shotgun (WGS) entry which is preliminary data.</text>
</comment>
<feature type="compositionally biased region" description="Polar residues" evidence="1">
    <location>
        <begin position="1"/>
        <end position="13"/>
    </location>
</feature>
<dbReference type="SUPFAM" id="SSF52540">
    <property type="entry name" value="P-loop containing nucleoside triphosphate hydrolases"/>
    <property type="match status" value="1"/>
</dbReference>
<dbReference type="Proteomes" id="UP000654947">
    <property type="component" value="Unassembled WGS sequence"/>
</dbReference>
<dbReference type="GO" id="GO:0005829">
    <property type="term" value="C:cytosol"/>
    <property type="evidence" value="ECO:0007669"/>
    <property type="project" value="TreeGrafter"/>
</dbReference>
<feature type="transmembrane region" description="Helical" evidence="2">
    <location>
        <begin position="780"/>
        <end position="798"/>
    </location>
</feature>
<dbReference type="CDD" id="cd11383">
    <property type="entry name" value="YfjP"/>
    <property type="match status" value="1"/>
</dbReference>
<keyword evidence="2" id="KW-0812">Transmembrane</keyword>
<protein>
    <recommendedName>
        <fullName evidence="3">G domain-containing protein</fullName>
    </recommendedName>
</protein>
<dbReference type="GO" id="GO:0000028">
    <property type="term" value="P:ribosomal small subunit assembly"/>
    <property type="evidence" value="ECO:0007669"/>
    <property type="project" value="TreeGrafter"/>
</dbReference>